<gene>
    <name evidence="2" type="ORF">ABVK25_008442</name>
</gene>
<sequence length="101" mass="11030">MGDSLSHFSRDIATIYGSQDRTSSLPTTKSALIPHRTSPPNLCLNDHSYTGEDSSLSGYGPLFWAHFGGPKGSHLRHLTCISVTRLGELCGVEFKHDTNEL</sequence>
<organism evidence="2 3">
    <name type="scientific">Lepraria finkii</name>
    <dbReference type="NCBI Taxonomy" id="1340010"/>
    <lineage>
        <taxon>Eukaryota</taxon>
        <taxon>Fungi</taxon>
        <taxon>Dikarya</taxon>
        <taxon>Ascomycota</taxon>
        <taxon>Pezizomycotina</taxon>
        <taxon>Lecanoromycetes</taxon>
        <taxon>OSLEUM clade</taxon>
        <taxon>Lecanoromycetidae</taxon>
        <taxon>Lecanorales</taxon>
        <taxon>Lecanorineae</taxon>
        <taxon>Stereocaulaceae</taxon>
        <taxon>Lepraria</taxon>
    </lineage>
</organism>
<dbReference type="EMBL" id="JBHFEH010000037">
    <property type="protein sequence ID" value="KAL2051195.1"/>
    <property type="molecule type" value="Genomic_DNA"/>
</dbReference>
<protein>
    <submittedName>
        <fullName evidence="2">Uncharacterized protein</fullName>
    </submittedName>
</protein>
<feature type="compositionally biased region" description="Polar residues" evidence="1">
    <location>
        <begin position="19"/>
        <end position="30"/>
    </location>
</feature>
<feature type="region of interest" description="Disordered" evidence="1">
    <location>
        <begin position="19"/>
        <end position="38"/>
    </location>
</feature>
<evidence type="ECO:0000313" key="3">
    <source>
        <dbReference type="Proteomes" id="UP001590951"/>
    </source>
</evidence>
<dbReference type="Proteomes" id="UP001590951">
    <property type="component" value="Unassembled WGS sequence"/>
</dbReference>
<evidence type="ECO:0000313" key="2">
    <source>
        <dbReference type="EMBL" id="KAL2051195.1"/>
    </source>
</evidence>
<comment type="caution">
    <text evidence="2">The sequence shown here is derived from an EMBL/GenBank/DDBJ whole genome shotgun (WGS) entry which is preliminary data.</text>
</comment>
<evidence type="ECO:0000256" key="1">
    <source>
        <dbReference type="SAM" id="MobiDB-lite"/>
    </source>
</evidence>
<keyword evidence="3" id="KW-1185">Reference proteome</keyword>
<reference evidence="2 3" key="1">
    <citation type="submission" date="2024-09" db="EMBL/GenBank/DDBJ databases">
        <title>Rethinking Asexuality: The Enigmatic Case of Functional Sexual Genes in Lepraria (Stereocaulaceae).</title>
        <authorList>
            <person name="Doellman M."/>
            <person name="Sun Y."/>
            <person name="Barcenas-Pena A."/>
            <person name="Lumbsch H.T."/>
            <person name="Grewe F."/>
        </authorList>
    </citation>
    <scope>NUCLEOTIDE SEQUENCE [LARGE SCALE GENOMIC DNA]</scope>
    <source>
        <strain evidence="2 3">Grewe 0041</strain>
    </source>
</reference>
<proteinExistence type="predicted"/>
<name>A0ABR4B0W1_9LECA</name>
<accession>A0ABR4B0W1</accession>